<dbReference type="Gene3D" id="1.10.1200.10">
    <property type="entry name" value="ACP-like"/>
    <property type="match status" value="1"/>
</dbReference>
<dbReference type="EMBL" id="KJ909036">
    <property type="protein sequence ID" value="AIG53824.1"/>
    <property type="molecule type" value="Genomic_DNA"/>
</dbReference>
<proteinExistence type="predicted"/>
<dbReference type="PROSITE" id="PS00012">
    <property type="entry name" value="PHOSPHOPANTETHEINE"/>
    <property type="match status" value="1"/>
</dbReference>
<dbReference type="InterPro" id="IPR020806">
    <property type="entry name" value="PKS_PP-bd"/>
</dbReference>
<name>A0A075TBK6_BURGA</name>
<evidence type="ECO:0000259" key="3">
    <source>
        <dbReference type="PROSITE" id="PS50075"/>
    </source>
</evidence>
<dbReference type="PROSITE" id="PS50075">
    <property type="entry name" value="CARRIER"/>
    <property type="match status" value="1"/>
</dbReference>
<dbReference type="InterPro" id="IPR009081">
    <property type="entry name" value="PP-bd_ACP"/>
</dbReference>
<dbReference type="InterPro" id="IPR036736">
    <property type="entry name" value="ACP-like_sf"/>
</dbReference>
<keyword evidence="1" id="KW-0596">Phosphopantetheine</keyword>
<dbReference type="SMART" id="SM00823">
    <property type="entry name" value="PKS_PP"/>
    <property type="match status" value="1"/>
</dbReference>
<dbReference type="InterPro" id="IPR006162">
    <property type="entry name" value="Ppantetheine_attach_site"/>
</dbReference>
<reference evidence="4" key="1">
    <citation type="journal article" date="2014" name="Angew. Chem. Int. Ed. Engl.">
        <title>The molecular basis of conjugated polyyne biosynthesis in phytopathogenic bacteria.</title>
        <authorList>
            <person name="Ross C."/>
            <person name="Scherlach K."/>
            <person name="Kloss F."/>
            <person name="Hertweck C."/>
        </authorList>
    </citation>
    <scope>NUCLEOTIDE SEQUENCE</scope>
    <source>
        <strain evidence="4">DSM 11318</strain>
    </source>
</reference>
<evidence type="ECO:0000256" key="2">
    <source>
        <dbReference type="ARBA" id="ARBA00022553"/>
    </source>
</evidence>
<protein>
    <submittedName>
        <fullName evidence="4">Phosphopantetheine attachment protein</fullName>
    </submittedName>
</protein>
<dbReference type="Pfam" id="PF00550">
    <property type="entry name" value="PP-binding"/>
    <property type="match status" value="1"/>
</dbReference>
<dbReference type="SUPFAM" id="SSF47336">
    <property type="entry name" value="ACP-like"/>
    <property type="match status" value="1"/>
</dbReference>
<dbReference type="AlphaFoldDB" id="A0A075TBK6"/>
<sequence>MAFMSSLFSKIGFIEEKRSSTPLTEAGIHQWLVERLARQLNVPIAQIDPARSFESYGLDSLVALQVAGDLEKLLEQRLSPALLFEHQNIDDLASYLAAELATGEIKA</sequence>
<organism evidence="4">
    <name type="scientific">Burkholderia gladioli pv. cocovenerans</name>
    <dbReference type="NCBI Taxonomy" id="336069"/>
    <lineage>
        <taxon>Bacteria</taxon>
        <taxon>Pseudomonadati</taxon>
        <taxon>Pseudomonadota</taxon>
        <taxon>Betaproteobacteria</taxon>
        <taxon>Burkholderiales</taxon>
        <taxon>Burkholderiaceae</taxon>
        <taxon>Burkholderia</taxon>
    </lineage>
</organism>
<dbReference type="GO" id="GO:0031177">
    <property type="term" value="F:phosphopantetheine binding"/>
    <property type="evidence" value="ECO:0007669"/>
    <property type="project" value="InterPro"/>
</dbReference>
<accession>A0A075TBK6</accession>
<evidence type="ECO:0000313" key="4">
    <source>
        <dbReference type="EMBL" id="AIG53824.1"/>
    </source>
</evidence>
<evidence type="ECO:0000256" key="1">
    <source>
        <dbReference type="ARBA" id="ARBA00022450"/>
    </source>
</evidence>
<dbReference type="SMART" id="SM01294">
    <property type="entry name" value="PKS_PP_betabranch"/>
    <property type="match status" value="1"/>
</dbReference>
<gene>
    <name evidence="4" type="primary">cayD</name>
</gene>
<feature type="domain" description="Carrier" evidence="3">
    <location>
        <begin position="23"/>
        <end position="100"/>
    </location>
</feature>
<keyword evidence="2" id="KW-0597">Phosphoprotein</keyword>
<feature type="non-terminal residue" evidence="4">
    <location>
        <position position="107"/>
    </location>
</feature>